<dbReference type="GO" id="GO:0003904">
    <property type="term" value="F:deoxyribodipyrimidine photo-lyase activity"/>
    <property type="evidence" value="ECO:0007669"/>
    <property type="project" value="UniProtKB-EC"/>
</dbReference>
<protein>
    <recommendedName>
        <fullName evidence="3">Deoxyribodipyrimidine photo-lyase</fullName>
        <ecNumber evidence="2">4.1.99.3</ecNumber>
    </recommendedName>
</protein>
<dbReference type="PROSITE" id="PS00691">
    <property type="entry name" value="DNA_PHOTOLYASES_1_2"/>
    <property type="match status" value="1"/>
</dbReference>
<evidence type="ECO:0000256" key="1">
    <source>
        <dbReference type="ARBA" id="ARBA00001932"/>
    </source>
</evidence>
<comment type="similarity">
    <text evidence="10">Belongs to the DNA photolyase family.</text>
</comment>
<dbReference type="Gene3D" id="1.25.40.80">
    <property type="match status" value="1"/>
</dbReference>
<dbReference type="PANTHER" id="PTHR11455:SF9">
    <property type="entry name" value="CRYPTOCHROME CIRCADIAN CLOCK 5 ISOFORM X1"/>
    <property type="match status" value="1"/>
</dbReference>
<dbReference type="RefSeq" id="WP_169464767.1">
    <property type="nucleotide sequence ID" value="NZ_JABBGG010000004.1"/>
</dbReference>
<dbReference type="InterPro" id="IPR036134">
    <property type="entry name" value="Crypto/Photolyase_FAD-like_sf"/>
</dbReference>
<dbReference type="GO" id="GO:0071949">
    <property type="term" value="F:FAD binding"/>
    <property type="evidence" value="ECO:0007669"/>
    <property type="project" value="TreeGrafter"/>
</dbReference>
<comment type="catalytic activity">
    <reaction evidence="7">
        <text>cyclobutadipyrimidine (in DNA) = 2 pyrimidine residues (in DNA).</text>
        <dbReference type="EC" id="4.1.99.3"/>
    </reaction>
</comment>
<feature type="binding site" evidence="8">
    <location>
        <begin position="277"/>
        <end position="284"/>
    </location>
    <ligand>
        <name>FAD</name>
        <dbReference type="ChEBI" id="CHEBI:57692"/>
    </ligand>
</feature>
<dbReference type="InterPro" id="IPR014729">
    <property type="entry name" value="Rossmann-like_a/b/a_fold"/>
</dbReference>
<dbReference type="SUPFAM" id="SSF48173">
    <property type="entry name" value="Cryptochrome/photolyase FAD-binding domain"/>
    <property type="match status" value="1"/>
</dbReference>
<dbReference type="PROSITE" id="PS00394">
    <property type="entry name" value="DNA_PHOTOLYASES_1_1"/>
    <property type="match status" value="1"/>
</dbReference>
<dbReference type="Pfam" id="PF03441">
    <property type="entry name" value="FAD_binding_7"/>
    <property type="match status" value="1"/>
</dbReference>
<dbReference type="Gene3D" id="3.40.50.620">
    <property type="entry name" value="HUPs"/>
    <property type="match status" value="1"/>
</dbReference>
<evidence type="ECO:0000256" key="7">
    <source>
        <dbReference type="ARBA" id="ARBA00033999"/>
    </source>
</evidence>
<evidence type="ECO:0000313" key="13">
    <source>
        <dbReference type="Proteomes" id="UP000583752"/>
    </source>
</evidence>
<dbReference type="SUPFAM" id="SSF52425">
    <property type="entry name" value="Cryptochrome/photolyase, N-terminal domain"/>
    <property type="match status" value="1"/>
</dbReference>
<reference evidence="12 13" key="1">
    <citation type="submission" date="2020-04" db="EMBL/GenBank/DDBJ databases">
        <title>Massilia sp. RP-1-19 isolated from soil.</title>
        <authorList>
            <person name="Dahal R.H."/>
        </authorList>
    </citation>
    <scope>NUCLEOTIDE SEQUENCE [LARGE SCALE GENOMIC DNA]</scope>
    <source>
        <strain evidence="12 13">RP-1-19</strain>
    </source>
</reference>
<evidence type="ECO:0000256" key="9">
    <source>
        <dbReference type="PIRSR" id="PIRSR602081-2"/>
    </source>
</evidence>
<name>A0A848HIY9_9BURK</name>
<dbReference type="Gene3D" id="1.10.579.10">
    <property type="entry name" value="DNA Cyclobutane Dipyrimidine Photolyase, subunit A, domain 3"/>
    <property type="match status" value="1"/>
</dbReference>
<dbReference type="GO" id="GO:0003677">
    <property type="term" value="F:DNA binding"/>
    <property type="evidence" value="ECO:0007669"/>
    <property type="project" value="TreeGrafter"/>
</dbReference>
<organism evidence="12 13">
    <name type="scientific">Massilia polaris</name>
    <dbReference type="NCBI Taxonomy" id="2728846"/>
    <lineage>
        <taxon>Bacteria</taxon>
        <taxon>Pseudomonadati</taxon>
        <taxon>Pseudomonadota</taxon>
        <taxon>Betaproteobacteria</taxon>
        <taxon>Burkholderiales</taxon>
        <taxon>Oxalobacteraceae</taxon>
        <taxon>Telluria group</taxon>
        <taxon>Massilia</taxon>
    </lineage>
</organism>
<gene>
    <name evidence="12" type="ORF">HHL21_08160</name>
</gene>
<sequence length="478" mass="52967">MTFNKSLVWFRRDLRAYDHASLHHALTSSAQVYCVFVYDTTMLEQLARDDRRVSFIHASIAALDAGLREMGGALIVRHADAVEAIPALAAGLGVDAVFTNNDYEPGAIARDLEVAARLEADGRAFHSYKDQVIFEKDEVLTLAGKPFPVFTPYKNAWLKRLAAHPDSLAPFAVEPYASQFAAPPDSSPLPSLAQLGFDPVDTHVATGMDGAAAIFDGFLERIEHYAAARDYPAVAGTSGLSVHLRFGTISIRHLVRTVQAMLGYGGGGAGAPAWLSELVWREFYAMILFRHPHVGERSFKPAYDAIEWESGPAADALFAAWCDGRTGYPLVDAAMAQINQTGFMHNRLRMVTASFLVKDLGIDWRWGERYFARKLIDYEMASNTGGWQWAASTGCDAQPYFRIFNPVTQSERFDPDGDFIRRYVPQLASMSRREIHAPWLHERKGAARGYPAPVVAHDEARKKTLARFDVVKAAVTRP</sequence>
<feature type="binding site" evidence="8">
    <location>
        <position position="274"/>
    </location>
    <ligand>
        <name>FAD</name>
        <dbReference type="ChEBI" id="CHEBI:57692"/>
    </ligand>
</feature>
<dbReference type="Proteomes" id="UP000583752">
    <property type="component" value="Unassembled WGS sequence"/>
</dbReference>
<accession>A0A848HIY9</accession>
<proteinExistence type="inferred from homology"/>
<feature type="site" description="Electron transfer via tryptophanyl radical" evidence="9">
    <location>
        <position position="364"/>
    </location>
</feature>
<feature type="binding site" evidence="8">
    <location>
        <begin position="237"/>
        <end position="241"/>
    </location>
    <ligand>
        <name>FAD</name>
        <dbReference type="ChEBI" id="CHEBI:57692"/>
    </ligand>
</feature>
<evidence type="ECO:0000256" key="4">
    <source>
        <dbReference type="ARBA" id="ARBA00022630"/>
    </source>
</evidence>
<evidence type="ECO:0000256" key="8">
    <source>
        <dbReference type="PIRSR" id="PIRSR602081-1"/>
    </source>
</evidence>
<dbReference type="GO" id="GO:0000719">
    <property type="term" value="P:photoreactive repair"/>
    <property type="evidence" value="ECO:0007669"/>
    <property type="project" value="UniProtKB-ARBA"/>
</dbReference>
<keyword evidence="13" id="KW-1185">Reference proteome</keyword>
<dbReference type="AlphaFoldDB" id="A0A848HIY9"/>
<dbReference type="PRINTS" id="PR00147">
    <property type="entry name" value="DNAPHOTLYASE"/>
</dbReference>
<dbReference type="PANTHER" id="PTHR11455">
    <property type="entry name" value="CRYPTOCHROME"/>
    <property type="match status" value="1"/>
</dbReference>
<dbReference type="Pfam" id="PF00875">
    <property type="entry name" value="DNA_photolyase"/>
    <property type="match status" value="1"/>
</dbReference>
<dbReference type="InterPro" id="IPR006050">
    <property type="entry name" value="DNA_photolyase_N"/>
</dbReference>
<dbReference type="FunFam" id="1.10.579.10:FF:000003">
    <property type="entry name" value="Deoxyribodipyrimidine photo-lyase"/>
    <property type="match status" value="1"/>
</dbReference>
<feature type="domain" description="Photolyase/cryptochrome alpha/beta" evidence="11">
    <location>
        <begin position="4"/>
        <end position="133"/>
    </location>
</feature>
<dbReference type="InterPro" id="IPR036155">
    <property type="entry name" value="Crypto/Photolyase_N_sf"/>
</dbReference>
<keyword evidence="5 8" id="KW-0274">FAD</keyword>
<evidence type="ECO:0000256" key="10">
    <source>
        <dbReference type="RuleBase" id="RU004182"/>
    </source>
</evidence>
<dbReference type="GO" id="GO:0009416">
    <property type="term" value="P:response to light stimulus"/>
    <property type="evidence" value="ECO:0007669"/>
    <property type="project" value="TreeGrafter"/>
</dbReference>
<comment type="cofactor">
    <cofactor evidence="1">
        <name>(6R)-5,10-methylene-5,6,7,8-tetrahydrofolate</name>
        <dbReference type="ChEBI" id="CHEBI:15636"/>
    </cofactor>
</comment>
<evidence type="ECO:0000256" key="2">
    <source>
        <dbReference type="ARBA" id="ARBA00013149"/>
    </source>
</evidence>
<feature type="binding site" evidence="8">
    <location>
        <position position="225"/>
    </location>
    <ligand>
        <name>FAD</name>
        <dbReference type="ChEBI" id="CHEBI:57692"/>
    </ligand>
</feature>
<dbReference type="InterPro" id="IPR002081">
    <property type="entry name" value="Cryptochrome/DNA_photolyase_1"/>
</dbReference>
<keyword evidence="4 8" id="KW-0285">Flavoprotein</keyword>
<comment type="caution">
    <text evidence="12">The sequence shown here is derived from an EMBL/GenBank/DDBJ whole genome shotgun (WGS) entry which is preliminary data.</text>
</comment>
<dbReference type="EC" id="4.1.99.3" evidence="2"/>
<dbReference type="EMBL" id="JABBGG010000004">
    <property type="protein sequence ID" value="NML61052.1"/>
    <property type="molecule type" value="Genomic_DNA"/>
</dbReference>
<evidence type="ECO:0000256" key="6">
    <source>
        <dbReference type="ARBA" id="ARBA00022991"/>
    </source>
</evidence>
<evidence type="ECO:0000313" key="12">
    <source>
        <dbReference type="EMBL" id="NML61052.1"/>
    </source>
</evidence>
<comment type="cofactor">
    <cofactor evidence="8">
        <name>FAD</name>
        <dbReference type="ChEBI" id="CHEBI:57692"/>
    </cofactor>
    <text evidence="8">Binds 1 FAD per subunit.</text>
</comment>
<evidence type="ECO:0000256" key="5">
    <source>
        <dbReference type="ARBA" id="ARBA00022827"/>
    </source>
</evidence>
<evidence type="ECO:0000256" key="3">
    <source>
        <dbReference type="ARBA" id="ARBA00014046"/>
    </source>
</evidence>
<dbReference type="InterPro" id="IPR018394">
    <property type="entry name" value="DNA_photolyase_1_CS_C"/>
</dbReference>
<keyword evidence="12" id="KW-0456">Lyase</keyword>
<dbReference type="InterPro" id="IPR005101">
    <property type="entry name" value="Cryptochr/Photolyase_FAD-bd"/>
</dbReference>
<dbReference type="PROSITE" id="PS51645">
    <property type="entry name" value="PHR_CRY_ALPHA_BETA"/>
    <property type="match status" value="1"/>
</dbReference>
<keyword evidence="6 10" id="KW-0157">Chromophore</keyword>
<feature type="site" description="Electron transfer via tryptophanyl radical" evidence="9">
    <location>
        <position position="387"/>
    </location>
</feature>
<evidence type="ECO:0000259" key="11">
    <source>
        <dbReference type="PROSITE" id="PS51645"/>
    </source>
</evidence>
<feature type="site" description="Electron transfer via tryptophanyl radical" evidence="9">
    <location>
        <position position="308"/>
    </location>
</feature>